<name>A0AB39XRU6_9BRAD</name>
<accession>A0AB39XRU6</accession>
<sequence length="52" mass="5726">MPTELPVRTRFPLASEFQLIALASFLPWCLSLLLAHHDPAIAHAFLLTGQLG</sequence>
<organism evidence="1">
    <name type="scientific">Bradyrhizobium sp. LLZ17</name>
    <dbReference type="NCBI Taxonomy" id="3239388"/>
    <lineage>
        <taxon>Bacteria</taxon>
        <taxon>Pseudomonadati</taxon>
        <taxon>Pseudomonadota</taxon>
        <taxon>Alphaproteobacteria</taxon>
        <taxon>Hyphomicrobiales</taxon>
        <taxon>Nitrobacteraceae</taxon>
        <taxon>Bradyrhizobium</taxon>
    </lineage>
</organism>
<evidence type="ECO:0000313" key="1">
    <source>
        <dbReference type="EMBL" id="XDV59905.1"/>
    </source>
</evidence>
<gene>
    <name evidence="1" type="ORF">AB8Z38_11395</name>
</gene>
<proteinExistence type="predicted"/>
<dbReference type="AlphaFoldDB" id="A0AB39XRU6"/>
<dbReference type="RefSeq" id="WP_369725097.1">
    <property type="nucleotide sequence ID" value="NZ_CP165734.1"/>
</dbReference>
<dbReference type="EMBL" id="CP165734">
    <property type="protein sequence ID" value="XDV59905.1"/>
    <property type="molecule type" value="Genomic_DNA"/>
</dbReference>
<reference evidence="1" key="1">
    <citation type="submission" date="2024-08" db="EMBL/GenBank/DDBJ databases">
        <authorList>
            <person name="Chaddad Z."/>
            <person name="Lamrabet M."/>
            <person name="Bouhnik O."/>
            <person name="Alami S."/>
            <person name="Wipf D."/>
            <person name="Courty P.E."/>
            <person name="Missbah El Idrissi M."/>
        </authorList>
    </citation>
    <scope>NUCLEOTIDE SEQUENCE</scope>
    <source>
        <strain evidence="1">LLZ17</strain>
    </source>
</reference>
<protein>
    <submittedName>
        <fullName evidence="1">Uncharacterized protein</fullName>
    </submittedName>
</protein>